<dbReference type="AlphaFoldDB" id="A0A1S8DGC6"/>
<feature type="transmembrane region" description="Helical" evidence="1">
    <location>
        <begin position="965"/>
        <end position="983"/>
    </location>
</feature>
<dbReference type="Proteomes" id="UP000242847">
    <property type="component" value="Unassembled WGS sequence"/>
</dbReference>
<dbReference type="Gene3D" id="3.30.70.1440">
    <property type="entry name" value="Multidrug efflux transporter AcrB pore domain"/>
    <property type="match status" value="1"/>
</dbReference>
<dbReference type="Pfam" id="PF00873">
    <property type="entry name" value="ACR_tran"/>
    <property type="match status" value="1"/>
</dbReference>
<evidence type="ECO:0000256" key="1">
    <source>
        <dbReference type="SAM" id="Phobius"/>
    </source>
</evidence>
<keyword evidence="1" id="KW-0472">Membrane</keyword>
<dbReference type="STRING" id="254161.SAMN05216256_103191"/>
<keyword evidence="1" id="KW-1133">Transmembrane helix</keyword>
<dbReference type="InterPro" id="IPR027463">
    <property type="entry name" value="AcrB_DN_DC_subdom"/>
</dbReference>
<dbReference type="GO" id="GO:0042910">
    <property type="term" value="F:xenobiotic transmembrane transporter activity"/>
    <property type="evidence" value="ECO:0007669"/>
    <property type="project" value="TreeGrafter"/>
</dbReference>
<accession>A0A1S8DGC6</accession>
<dbReference type="Gene3D" id="3.30.70.1320">
    <property type="entry name" value="Multidrug efflux transporter AcrB pore domain like"/>
    <property type="match status" value="1"/>
</dbReference>
<evidence type="ECO:0000313" key="3">
    <source>
        <dbReference type="Proteomes" id="UP000242847"/>
    </source>
</evidence>
<feature type="transmembrane region" description="Helical" evidence="1">
    <location>
        <begin position="464"/>
        <end position="491"/>
    </location>
</feature>
<dbReference type="Gene3D" id="1.20.1640.10">
    <property type="entry name" value="Multidrug efflux transporter AcrB transmembrane domain"/>
    <property type="match status" value="2"/>
</dbReference>
<dbReference type="EMBL" id="MUBC01000027">
    <property type="protein sequence ID" value="ONM43447.1"/>
    <property type="molecule type" value="Genomic_DNA"/>
</dbReference>
<dbReference type="Gene3D" id="3.30.2090.10">
    <property type="entry name" value="Multidrug efflux transporter AcrB TolC docking domain, DN and DC subdomains"/>
    <property type="match status" value="2"/>
</dbReference>
<reference evidence="2 3" key="1">
    <citation type="submission" date="2017-01" db="EMBL/GenBank/DDBJ databases">
        <title>Draft genome sequence of Pseudomonas pachastrellae type strain CCUG 46540T from a deep sea.</title>
        <authorList>
            <person name="Gomila M."/>
            <person name="Mulet M."/>
            <person name="Lalucat J."/>
            <person name="Garcia-Valdes E."/>
        </authorList>
    </citation>
    <scope>NUCLEOTIDE SEQUENCE [LARGE SCALE GENOMIC DNA]</scope>
    <source>
        <strain evidence="2 3">CCUG 46540</strain>
    </source>
</reference>
<proteinExistence type="predicted"/>
<keyword evidence="1" id="KW-0812">Transmembrane</keyword>
<name>A0A1S8DGC6_9GAMM</name>
<feature type="transmembrane region" description="Helical" evidence="1">
    <location>
        <begin position="336"/>
        <end position="354"/>
    </location>
</feature>
<feature type="transmembrane region" description="Helical" evidence="1">
    <location>
        <begin position="434"/>
        <end position="452"/>
    </location>
</feature>
<feature type="transmembrane region" description="Helical" evidence="1">
    <location>
        <begin position="388"/>
        <end position="413"/>
    </location>
</feature>
<feature type="transmembrane region" description="Helical" evidence="1">
    <location>
        <begin position="913"/>
        <end position="935"/>
    </location>
</feature>
<feature type="transmembrane region" description="Helical" evidence="1">
    <location>
        <begin position="527"/>
        <end position="547"/>
    </location>
</feature>
<keyword evidence="3" id="KW-1185">Reference proteome</keyword>
<feature type="transmembrane region" description="Helical" evidence="1">
    <location>
        <begin position="361"/>
        <end position="382"/>
    </location>
</feature>
<dbReference type="OrthoDB" id="9757940at2"/>
<organism evidence="2 3">
    <name type="scientific">Halopseudomonas pachastrellae</name>
    <dbReference type="NCBI Taxonomy" id="254161"/>
    <lineage>
        <taxon>Bacteria</taxon>
        <taxon>Pseudomonadati</taxon>
        <taxon>Pseudomonadota</taxon>
        <taxon>Gammaproteobacteria</taxon>
        <taxon>Pseudomonadales</taxon>
        <taxon>Pseudomonadaceae</taxon>
        <taxon>Halopseudomonas</taxon>
    </lineage>
</organism>
<dbReference type="SUPFAM" id="SSF82866">
    <property type="entry name" value="Multidrug efflux transporter AcrB transmembrane domain"/>
    <property type="match status" value="2"/>
</dbReference>
<dbReference type="SUPFAM" id="SSF82693">
    <property type="entry name" value="Multidrug efflux transporter AcrB pore domain, PN1, PN2, PC1 and PC2 subdomains"/>
    <property type="match status" value="3"/>
</dbReference>
<dbReference type="RefSeq" id="WP_083728015.1">
    <property type="nucleotide sequence ID" value="NZ_FOUD01000003.1"/>
</dbReference>
<evidence type="ECO:0000313" key="2">
    <source>
        <dbReference type="EMBL" id="ONM43447.1"/>
    </source>
</evidence>
<sequence length="1022" mass="112267">MNIAAYFIQRRVTSWLVALLLGIGGVIAFIDLGRLEDPAFTLKMAMVVTPYPGASPQQVEEELTYPLENAIQQLPYVDTITSTSSAGLSQIMVEVQAQYRAEQLPQIWDEMRRRINDLRPNLPPGVSEPQIMDDFGDVFGTFFMISGDGYDYRELRDYADYLRRELVLVEGVGKVNLAGVPQEEVHLEISRARMTALGIAPQAIYDLLSNQNVVSDAGRMLVGSESIRLHPTGEFQDVSELERLIISPPGSSKQVYLGDVARISRGFTETPTSLYRAQGNPALGLGVSYAAHVNVVDVGNAVAARLAELEEDRPAGMQVTMFYNQSAEVENSVSGFVWNFLASVAIVVIVLLIFMGLRSGLLIGLVLALTVLGTFIFMQMIGIELQRISLGALVIALGMLVDNAIVIVEGILVGRQRGQTTLQSAGDIVRQTNLPLLGATAIAIIAFAPIGLSDDSTGEFCLSLFQVLLVSLTLSWVTAITLTPFFASLFFRDQPATDEQSEPEDPYRGIVFVVYRKLLATALHHRVLTLVMLSVLLVASVVGFSQVRQAFFPPSNTPMFFVDVWLPKGSDIRYTQQVVAEMDQYVLAQEGVTEVTSTIGQGALRFILTYFPERIHANYAQLLVRTEQRDQIVPLIAELDEYFKTQHPTAKVKLKQLMLGPGSDSKIEARFTGPDPEVLRSLGAQAIAILKADPVADAVLHNWRERTKLVRPQFAEAQARELGVDKGDLDTLLKMNFSGVNVGLYRDGTRMLPIVARTPEDERLDASTLSDLLVWSSVRNAYIPITQVVSGFVTDWEDPLILREDRKRTLTVQADPSIISGQTAAELFARIRPQIEAIDLPRGYKLEWGGEYESSRDAQAAVFGSLPLGYLAMFLITVLLFDSLKRATIIWLTVPLAVIGVTLGFLLTGIPFGFMALLGFLSLSGMLVKNGIVLVDEIRLQIDSGKEAYSALVDSAISRVRPVSMAALTTILGMAPLLTDAFFQSMAVVIMFGLGFATVLTLVVLPVIYSLFFKIPVEGRRV</sequence>
<dbReference type="InterPro" id="IPR001036">
    <property type="entry name" value="Acrflvin-R"/>
</dbReference>
<dbReference type="GO" id="GO:0005886">
    <property type="term" value="C:plasma membrane"/>
    <property type="evidence" value="ECO:0007669"/>
    <property type="project" value="TreeGrafter"/>
</dbReference>
<dbReference type="SUPFAM" id="SSF82714">
    <property type="entry name" value="Multidrug efflux transporter AcrB TolC docking domain, DN and DC subdomains"/>
    <property type="match status" value="2"/>
</dbReference>
<dbReference type="PANTHER" id="PTHR32063:SF18">
    <property type="entry name" value="CATION EFFLUX SYSTEM PROTEIN"/>
    <property type="match status" value="1"/>
</dbReference>
<dbReference type="PANTHER" id="PTHR32063">
    <property type="match status" value="1"/>
</dbReference>
<dbReference type="PRINTS" id="PR00702">
    <property type="entry name" value="ACRIFLAVINRP"/>
</dbReference>
<protein>
    <submittedName>
        <fullName evidence="2">MFS transporter</fullName>
    </submittedName>
</protein>
<feature type="transmembrane region" description="Helical" evidence="1">
    <location>
        <begin position="860"/>
        <end position="881"/>
    </location>
</feature>
<gene>
    <name evidence="2" type="ORF">BXT89_12540</name>
</gene>
<feature type="transmembrane region" description="Helical" evidence="1">
    <location>
        <begin position="989"/>
        <end position="1012"/>
    </location>
</feature>
<feature type="transmembrane region" description="Helical" evidence="1">
    <location>
        <begin position="888"/>
        <end position="907"/>
    </location>
</feature>
<dbReference type="Gene3D" id="3.30.70.1430">
    <property type="entry name" value="Multidrug efflux transporter AcrB pore domain"/>
    <property type="match status" value="2"/>
</dbReference>
<comment type="caution">
    <text evidence="2">The sequence shown here is derived from an EMBL/GenBank/DDBJ whole genome shotgun (WGS) entry which is preliminary data.</text>
</comment>